<dbReference type="InterPro" id="IPR011009">
    <property type="entry name" value="Kinase-like_dom_sf"/>
</dbReference>
<gene>
    <name evidence="11" type="ORF">UT30_C0017G0034</name>
</gene>
<dbReference type="InterPro" id="IPR017441">
    <property type="entry name" value="Protein_kinase_ATP_BS"/>
</dbReference>
<keyword evidence="5 11" id="KW-0418">Kinase</keyword>
<dbReference type="Proteomes" id="UP000033935">
    <property type="component" value="Unassembled WGS sequence"/>
</dbReference>
<dbReference type="EC" id="2.7.11.1" evidence="1"/>
<evidence type="ECO:0000256" key="4">
    <source>
        <dbReference type="ARBA" id="ARBA00022741"/>
    </source>
</evidence>
<name>A0A0G0Q0F6_9BACT</name>
<dbReference type="InterPro" id="IPR001789">
    <property type="entry name" value="Sig_transdc_resp-reg_receiver"/>
</dbReference>
<dbReference type="Gene3D" id="3.40.50.2300">
    <property type="match status" value="1"/>
</dbReference>
<dbReference type="PROSITE" id="PS00108">
    <property type="entry name" value="PROTEIN_KINASE_ST"/>
    <property type="match status" value="1"/>
</dbReference>
<evidence type="ECO:0000259" key="10">
    <source>
        <dbReference type="PROSITE" id="PS50110"/>
    </source>
</evidence>
<keyword evidence="4 8" id="KW-0547">Nucleotide-binding</keyword>
<dbReference type="InterPro" id="IPR011006">
    <property type="entry name" value="CheY-like_superfamily"/>
</dbReference>
<evidence type="ECO:0000256" key="1">
    <source>
        <dbReference type="ARBA" id="ARBA00012513"/>
    </source>
</evidence>
<evidence type="ECO:0000256" key="6">
    <source>
        <dbReference type="ARBA" id="ARBA00022840"/>
    </source>
</evidence>
<feature type="modified residue" description="4-aspartylphosphate" evidence="7">
    <location>
        <position position="74"/>
    </location>
</feature>
<dbReference type="Pfam" id="PF00072">
    <property type="entry name" value="Response_reg"/>
    <property type="match status" value="1"/>
</dbReference>
<dbReference type="InterPro" id="IPR008271">
    <property type="entry name" value="Ser/Thr_kinase_AS"/>
</dbReference>
<evidence type="ECO:0000256" key="7">
    <source>
        <dbReference type="PROSITE-ProRule" id="PRU00169"/>
    </source>
</evidence>
<evidence type="ECO:0000256" key="2">
    <source>
        <dbReference type="ARBA" id="ARBA00022527"/>
    </source>
</evidence>
<dbReference type="GO" id="GO:0004674">
    <property type="term" value="F:protein serine/threonine kinase activity"/>
    <property type="evidence" value="ECO:0007669"/>
    <property type="project" value="UniProtKB-KW"/>
</dbReference>
<dbReference type="InterPro" id="IPR000719">
    <property type="entry name" value="Prot_kinase_dom"/>
</dbReference>
<reference evidence="11 12" key="1">
    <citation type="journal article" date="2015" name="Nature">
        <title>rRNA introns, odd ribosomes, and small enigmatic genomes across a large radiation of phyla.</title>
        <authorList>
            <person name="Brown C.T."/>
            <person name="Hug L.A."/>
            <person name="Thomas B.C."/>
            <person name="Sharon I."/>
            <person name="Castelle C.J."/>
            <person name="Singh A."/>
            <person name="Wilkins M.J."/>
            <person name="Williams K.H."/>
            <person name="Banfield J.F."/>
        </authorList>
    </citation>
    <scope>NUCLEOTIDE SEQUENCE [LARGE SCALE GENOMIC DNA]</scope>
</reference>
<keyword evidence="6 8" id="KW-0067">ATP-binding</keyword>
<feature type="binding site" evidence="8">
    <location>
        <position position="196"/>
    </location>
    <ligand>
        <name>ATP</name>
        <dbReference type="ChEBI" id="CHEBI:30616"/>
    </ligand>
</feature>
<feature type="domain" description="Protein kinase" evidence="9">
    <location>
        <begin position="169"/>
        <end position="427"/>
    </location>
</feature>
<protein>
    <recommendedName>
        <fullName evidence="1">non-specific serine/threonine protein kinase</fullName>
        <ecNumber evidence="1">2.7.11.1</ecNumber>
    </recommendedName>
</protein>
<organism evidence="11 12">
    <name type="scientific">Candidatus Uhrbacteria bacterium GW2011_GWF2_39_13</name>
    <dbReference type="NCBI Taxonomy" id="1618995"/>
    <lineage>
        <taxon>Bacteria</taxon>
        <taxon>Candidatus Uhriibacteriota</taxon>
    </lineage>
</organism>
<dbReference type="SUPFAM" id="SSF52172">
    <property type="entry name" value="CheY-like"/>
    <property type="match status" value="1"/>
</dbReference>
<dbReference type="PROSITE" id="PS00107">
    <property type="entry name" value="PROTEIN_KINASE_ATP"/>
    <property type="match status" value="1"/>
</dbReference>
<evidence type="ECO:0000256" key="8">
    <source>
        <dbReference type="PROSITE-ProRule" id="PRU10141"/>
    </source>
</evidence>
<dbReference type="SMART" id="SM00448">
    <property type="entry name" value="REC"/>
    <property type="match status" value="1"/>
</dbReference>
<dbReference type="EMBL" id="LBWG01000017">
    <property type="protein sequence ID" value="KKR03895.1"/>
    <property type="molecule type" value="Genomic_DNA"/>
</dbReference>
<evidence type="ECO:0000256" key="5">
    <source>
        <dbReference type="ARBA" id="ARBA00022777"/>
    </source>
</evidence>
<dbReference type="SMART" id="SM00220">
    <property type="entry name" value="S_TKc"/>
    <property type="match status" value="1"/>
</dbReference>
<feature type="domain" description="Response regulatory" evidence="10">
    <location>
        <begin position="25"/>
        <end position="139"/>
    </location>
</feature>
<evidence type="ECO:0000313" key="11">
    <source>
        <dbReference type="EMBL" id="KKR03895.1"/>
    </source>
</evidence>
<keyword evidence="7" id="KW-0597">Phosphoprotein</keyword>
<dbReference type="SUPFAM" id="SSF56112">
    <property type="entry name" value="Protein kinase-like (PK-like)"/>
    <property type="match status" value="1"/>
</dbReference>
<dbReference type="Pfam" id="PF00069">
    <property type="entry name" value="Pkinase"/>
    <property type="match status" value="1"/>
</dbReference>
<sequence>MISEKFDNTISTRIMSKDGGDMPSRILVVDDDGYIRDMLKNALEPAGYHVDLAFGSGDALEKLIDYKYNLLILDANLPGISGFELLKYCKKHHPIMEIIMITGNPELDDAISTVKDGAFDYLPKPFSLEKLLSRMQDALKHQKDELIKSLSPANADKLNNPHNLLLPEYKIIKTLGTGMMGIVFLAEKDCKQYALKILRREGDDVSHAGRLKRFLREAKILSQIEHPNVVRVYDFGFPKDSEIPYIVMEYVPGKSLTSFIKENKLTLEQKLYIIAQIATALAIVHKFGVLHRDVKPSNILVTDDHVAKLSDFGIAKISDSSLTMTHEVLGSPAYMPPETFKQNKMLDCRSDIFSLGIMSYELITGIKPFHGETVGEMMDAIQNARPQEPRKINPDLPLSVQNLLEKMLKKKPEERFQSASKIIEAINNLSKNSTEENSKLLGLLKNIINGSGRVWS</sequence>
<evidence type="ECO:0000256" key="3">
    <source>
        <dbReference type="ARBA" id="ARBA00022679"/>
    </source>
</evidence>
<dbReference type="PROSITE" id="PS50011">
    <property type="entry name" value="PROTEIN_KINASE_DOM"/>
    <property type="match status" value="1"/>
</dbReference>
<evidence type="ECO:0000313" key="12">
    <source>
        <dbReference type="Proteomes" id="UP000033935"/>
    </source>
</evidence>
<dbReference type="GO" id="GO:0000160">
    <property type="term" value="P:phosphorelay signal transduction system"/>
    <property type="evidence" value="ECO:0007669"/>
    <property type="project" value="InterPro"/>
</dbReference>
<dbReference type="PANTHER" id="PTHR43289">
    <property type="entry name" value="MITOGEN-ACTIVATED PROTEIN KINASE KINASE KINASE 20-RELATED"/>
    <property type="match status" value="1"/>
</dbReference>
<keyword evidence="2 11" id="KW-0723">Serine/threonine-protein kinase</keyword>
<proteinExistence type="predicted"/>
<dbReference type="PROSITE" id="PS50110">
    <property type="entry name" value="RESPONSE_REGULATORY"/>
    <property type="match status" value="1"/>
</dbReference>
<evidence type="ECO:0000259" key="9">
    <source>
        <dbReference type="PROSITE" id="PS50011"/>
    </source>
</evidence>
<dbReference type="AlphaFoldDB" id="A0A0G0Q0F6"/>
<dbReference type="Gene3D" id="1.10.510.10">
    <property type="entry name" value="Transferase(Phosphotransferase) domain 1"/>
    <property type="match status" value="1"/>
</dbReference>
<dbReference type="CDD" id="cd14014">
    <property type="entry name" value="STKc_PknB_like"/>
    <property type="match status" value="1"/>
</dbReference>
<dbReference type="FunFam" id="1.10.510.10:FF:000021">
    <property type="entry name" value="Serine/threonine protein kinase"/>
    <property type="match status" value="1"/>
</dbReference>
<dbReference type="PANTHER" id="PTHR43289:SF6">
    <property type="entry name" value="SERINE_THREONINE-PROTEIN KINASE NEKL-3"/>
    <property type="match status" value="1"/>
</dbReference>
<comment type="caution">
    <text evidence="11">The sequence shown here is derived from an EMBL/GenBank/DDBJ whole genome shotgun (WGS) entry which is preliminary data.</text>
</comment>
<dbReference type="GO" id="GO:0005524">
    <property type="term" value="F:ATP binding"/>
    <property type="evidence" value="ECO:0007669"/>
    <property type="project" value="UniProtKB-UniRule"/>
</dbReference>
<keyword evidence="3" id="KW-0808">Transferase</keyword>
<accession>A0A0G0Q0F6</accession>